<proteinExistence type="predicted"/>
<dbReference type="Pfam" id="PF00781">
    <property type="entry name" value="DAGK_cat"/>
    <property type="match status" value="1"/>
</dbReference>
<sequence>MTMTDRSRRGHFALISNPLSQRNRRGMEAIEAVLDDLPGIDHYKLGDVAEMPDILRHLAADGTRVVALNGGDGTVQAGLTHILEDRPFESPPAIAILPRGMTNMTAADVGLTGRPGSALRKLHRGLAGDGPEPAIRNRHVLRLENAAGFPPQRGMFFGAAAIVQAIELCRDRVHSLGLEAALANGVTLLGLLANWLFRGAEGSVLRGENVSIRIDGEVRPEAERLLVLATTLDRLVLGSRPFWNDDREPLRFTAIDYPPDHLFRRAGKLLYGGPERALPAGYRSCGAGRVELDMTCRFTLDGQLYDPEPGKPVILSAADRLDFLRI</sequence>
<dbReference type="SUPFAM" id="SSF111331">
    <property type="entry name" value="NAD kinase/diacylglycerol kinase-like"/>
    <property type="match status" value="1"/>
</dbReference>
<reference evidence="2 3" key="1">
    <citation type="submission" date="2017-03" db="EMBL/GenBank/DDBJ databases">
        <authorList>
            <person name="Afonso C.L."/>
            <person name="Miller P.J."/>
            <person name="Scott M.A."/>
            <person name="Spackman E."/>
            <person name="Goraichik I."/>
            <person name="Dimitrov K.M."/>
            <person name="Suarez D.L."/>
            <person name="Swayne D.E."/>
        </authorList>
    </citation>
    <scope>NUCLEOTIDE SEQUENCE [LARGE SCALE GENOMIC DNA]</scope>
    <source>
        <strain evidence="2 3">CECT 7691</strain>
    </source>
</reference>
<dbReference type="EMBL" id="FWFR01000004">
    <property type="protein sequence ID" value="SLN76198.1"/>
    <property type="molecule type" value="Genomic_DNA"/>
</dbReference>
<keyword evidence="2" id="KW-0808">Transferase</keyword>
<gene>
    <name evidence="2" type="ORF">OCH7691_04062</name>
</gene>
<dbReference type="GO" id="GO:0016301">
    <property type="term" value="F:kinase activity"/>
    <property type="evidence" value="ECO:0007669"/>
    <property type="project" value="UniProtKB-KW"/>
</dbReference>
<feature type="domain" description="DAGKc" evidence="1">
    <location>
        <begin position="12"/>
        <end position="125"/>
    </location>
</feature>
<dbReference type="InterPro" id="IPR017438">
    <property type="entry name" value="ATP-NAD_kinase_N"/>
</dbReference>
<evidence type="ECO:0000313" key="3">
    <source>
        <dbReference type="Proteomes" id="UP000193200"/>
    </source>
</evidence>
<evidence type="ECO:0000259" key="1">
    <source>
        <dbReference type="Pfam" id="PF00781"/>
    </source>
</evidence>
<dbReference type="Proteomes" id="UP000193200">
    <property type="component" value="Unassembled WGS sequence"/>
</dbReference>
<name>A0A1Y5U1E8_9PROT</name>
<accession>A0A1Y5U1E8</accession>
<evidence type="ECO:0000313" key="2">
    <source>
        <dbReference type="EMBL" id="SLN76198.1"/>
    </source>
</evidence>
<keyword evidence="2" id="KW-0418">Kinase</keyword>
<protein>
    <submittedName>
        <fullName evidence="2">Diacylglycerol kinase catalytic domain protein</fullName>
    </submittedName>
</protein>
<dbReference type="Gene3D" id="3.40.50.10330">
    <property type="entry name" value="Probable inorganic polyphosphate/atp-NAD kinase, domain 1"/>
    <property type="match status" value="1"/>
</dbReference>
<dbReference type="InterPro" id="IPR016064">
    <property type="entry name" value="NAD/diacylglycerol_kinase_sf"/>
</dbReference>
<dbReference type="AlphaFoldDB" id="A0A1Y5U1E8"/>
<dbReference type="InterPro" id="IPR001206">
    <property type="entry name" value="Diacylglycerol_kinase_cat_dom"/>
</dbReference>
<dbReference type="InParanoid" id="A0A1Y5U1E8"/>
<keyword evidence="3" id="KW-1185">Reference proteome</keyword>
<organism evidence="2 3">
    <name type="scientific">Oceanibacterium hippocampi</name>
    <dbReference type="NCBI Taxonomy" id="745714"/>
    <lineage>
        <taxon>Bacteria</taxon>
        <taxon>Pseudomonadati</taxon>
        <taxon>Pseudomonadota</taxon>
        <taxon>Alphaproteobacteria</taxon>
        <taxon>Sneathiellales</taxon>
        <taxon>Sneathiellaceae</taxon>
        <taxon>Oceanibacterium</taxon>
    </lineage>
</organism>
<dbReference type="OrthoDB" id="8557048at2"/>